<dbReference type="Pfam" id="PF00877">
    <property type="entry name" value="NLPC_P60"/>
    <property type="match status" value="1"/>
</dbReference>
<evidence type="ECO:0000256" key="4">
    <source>
        <dbReference type="ARBA" id="ARBA00022807"/>
    </source>
</evidence>
<evidence type="ECO:0000256" key="6">
    <source>
        <dbReference type="SAM" id="MobiDB-lite"/>
    </source>
</evidence>
<keyword evidence="10" id="KW-1185">Reference proteome</keyword>
<keyword evidence="5" id="KW-0175">Coiled coil</keyword>
<dbReference type="GO" id="GO:0004180">
    <property type="term" value="F:carboxypeptidase activity"/>
    <property type="evidence" value="ECO:0007669"/>
    <property type="project" value="UniProtKB-KW"/>
</dbReference>
<dbReference type="CDD" id="cd14814">
    <property type="entry name" value="Peptidase_M15"/>
    <property type="match status" value="1"/>
</dbReference>
<dbReference type="InterPro" id="IPR000064">
    <property type="entry name" value="NLP_P60_dom"/>
</dbReference>
<gene>
    <name evidence="9" type="ORF">EV191_102316</name>
</gene>
<dbReference type="Gene3D" id="3.90.1720.10">
    <property type="entry name" value="endopeptidase domain like (from Nostoc punctiforme)"/>
    <property type="match status" value="1"/>
</dbReference>
<dbReference type="InterPro" id="IPR009045">
    <property type="entry name" value="Zn_M74/Hedgehog-like"/>
</dbReference>
<dbReference type="InterPro" id="IPR003709">
    <property type="entry name" value="VanY-like_core_dom"/>
</dbReference>
<evidence type="ECO:0000256" key="1">
    <source>
        <dbReference type="ARBA" id="ARBA00007074"/>
    </source>
</evidence>
<feature type="domain" description="NlpC/P60" evidence="8">
    <location>
        <begin position="293"/>
        <end position="421"/>
    </location>
</feature>
<dbReference type="Gene3D" id="3.30.1380.10">
    <property type="match status" value="1"/>
</dbReference>
<evidence type="ECO:0000256" key="2">
    <source>
        <dbReference type="ARBA" id="ARBA00022670"/>
    </source>
</evidence>
<evidence type="ECO:0000259" key="8">
    <source>
        <dbReference type="PROSITE" id="PS51935"/>
    </source>
</evidence>
<evidence type="ECO:0000313" key="9">
    <source>
        <dbReference type="EMBL" id="TCP55104.1"/>
    </source>
</evidence>
<comment type="similarity">
    <text evidence="1">Belongs to the peptidase C40 family.</text>
</comment>
<evidence type="ECO:0000256" key="5">
    <source>
        <dbReference type="SAM" id="Coils"/>
    </source>
</evidence>
<feature type="coiled-coil region" evidence="5">
    <location>
        <begin position="67"/>
        <end position="94"/>
    </location>
</feature>
<protein>
    <submittedName>
        <fullName evidence="9">D-alanyl-D-alanine carboxypeptidase-like protein</fullName>
    </submittedName>
</protein>
<dbReference type="RefSeq" id="WP_132876474.1">
    <property type="nucleotide sequence ID" value="NZ_SLXQ01000002.1"/>
</dbReference>
<keyword evidence="7" id="KW-0732">Signal</keyword>
<feature type="signal peptide" evidence="7">
    <location>
        <begin position="1"/>
        <end position="24"/>
    </location>
</feature>
<feature type="chain" id="PRO_5020489137" evidence="7">
    <location>
        <begin position="25"/>
        <end position="596"/>
    </location>
</feature>
<keyword evidence="2" id="KW-0645">Protease</keyword>
<dbReference type="Proteomes" id="UP000294911">
    <property type="component" value="Unassembled WGS sequence"/>
</dbReference>
<dbReference type="GO" id="GO:0008234">
    <property type="term" value="F:cysteine-type peptidase activity"/>
    <property type="evidence" value="ECO:0007669"/>
    <property type="project" value="UniProtKB-KW"/>
</dbReference>
<dbReference type="Pfam" id="PF02557">
    <property type="entry name" value="VanY"/>
    <property type="match status" value="1"/>
</dbReference>
<organism evidence="9 10">
    <name type="scientific">Tamaricihabitans halophyticus</name>
    <dbReference type="NCBI Taxonomy" id="1262583"/>
    <lineage>
        <taxon>Bacteria</taxon>
        <taxon>Bacillati</taxon>
        <taxon>Actinomycetota</taxon>
        <taxon>Actinomycetes</taxon>
        <taxon>Pseudonocardiales</taxon>
        <taxon>Pseudonocardiaceae</taxon>
        <taxon>Tamaricihabitans</taxon>
    </lineage>
</organism>
<sequence length="596" mass="62555">MRRWLVAGSLALVTVLAGAVPAVAEEPPVEAGVAPGAQPPDPRPGEAFASPEIATLQRTAGTVQRELTDLTGRIEGARAKLRTADAELRRATSARKRADAVVAARQDEVDRYSGAVFSALGQPNEVRLFLVATSERDFLDGAQLITELRDEQQRRLTSAVNRQSAAQRAEQAARGARQVAANRSAQLERSVSDARGRAEAVSSELRGQLADADAAVRTQQREQQRLNQRTAANWRGYLDRLSAAGIQPPAAADLADPARLPAGLTPVPGADGTAQRGIARATNANGQRLLVLPKETLDAVSKAMDALGKPYVPGATGSGPTAYSCDGLTSTVYREAGLAVPDTAAAQLAEGVPVRRTDAQPGDLIFLGPERYGVQSVGILLDGRSMLVADASRANVVVRELPGKDTVLGFTRPSLGNRDAAPVPEATDGGLRWRCGSVLLPARLADGGAEPADSAGSAAPATAGAWSGYPNGLIPSTSLCQVATGHLLRCDAAQAYLAMSEAYAGRFGQPLCITDSYRTYTTQTELYARKPGLAAVPGTSNHGWALAVDLCGGIESFGSAQHGWMRANAGTFGWVNPDWARPGGGREEPWHWEFAG</sequence>
<dbReference type="InterPro" id="IPR038765">
    <property type="entry name" value="Papain-like_cys_pep_sf"/>
</dbReference>
<dbReference type="PROSITE" id="PS51935">
    <property type="entry name" value="NLPC_P60"/>
    <property type="match status" value="1"/>
</dbReference>
<dbReference type="PANTHER" id="PTHR47359:SF3">
    <property type="entry name" value="NLP_P60 DOMAIN-CONTAINING PROTEIN-RELATED"/>
    <property type="match status" value="1"/>
</dbReference>
<evidence type="ECO:0000256" key="3">
    <source>
        <dbReference type="ARBA" id="ARBA00022801"/>
    </source>
</evidence>
<dbReference type="GO" id="GO:0006508">
    <property type="term" value="P:proteolysis"/>
    <property type="evidence" value="ECO:0007669"/>
    <property type="project" value="UniProtKB-KW"/>
</dbReference>
<keyword evidence="9" id="KW-0121">Carboxypeptidase</keyword>
<reference evidence="9 10" key="1">
    <citation type="submission" date="2019-03" db="EMBL/GenBank/DDBJ databases">
        <title>Genomic Encyclopedia of Type Strains, Phase IV (KMG-IV): sequencing the most valuable type-strain genomes for metagenomic binning, comparative biology and taxonomic classification.</title>
        <authorList>
            <person name="Goeker M."/>
        </authorList>
    </citation>
    <scope>NUCLEOTIDE SEQUENCE [LARGE SCALE GENOMIC DNA]</scope>
    <source>
        <strain evidence="9 10">DSM 45765</strain>
    </source>
</reference>
<name>A0A4R2R097_9PSEU</name>
<dbReference type="EMBL" id="SLXQ01000002">
    <property type="protein sequence ID" value="TCP55104.1"/>
    <property type="molecule type" value="Genomic_DNA"/>
</dbReference>
<comment type="caution">
    <text evidence="9">The sequence shown here is derived from an EMBL/GenBank/DDBJ whole genome shotgun (WGS) entry which is preliminary data.</text>
</comment>
<evidence type="ECO:0000313" key="10">
    <source>
        <dbReference type="Proteomes" id="UP000294911"/>
    </source>
</evidence>
<dbReference type="PANTHER" id="PTHR47359">
    <property type="entry name" value="PEPTIDOGLYCAN DL-ENDOPEPTIDASE CWLO"/>
    <property type="match status" value="1"/>
</dbReference>
<keyword evidence="4" id="KW-0788">Thiol protease</keyword>
<evidence type="ECO:0000256" key="7">
    <source>
        <dbReference type="SAM" id="SignalP"/>
    </source>
</evidence>
<dbReference type="SUPFAM" id="SSF54001">
    <property type="entry name" value="Cysteine proteinases"/>
    <property type="match status" value="1"/>
</dbReference>
<accession>A0A4R2R097</accession>
<feature type="region of interest" description="Disordered" evidence="6">
    <location>
        <begin position="175"/>
        <end position="195"/>
    </location>
</feature>
<proteinExistence type="inferred from homology"/>
<dbReference type="OrthoDB" id="1099523at2"/>
<dbReference type="InterPro" id="IPR051794">
    <property type="entry name" value="PG_Endopeptidase_C40"/>
</dbReference>
<keyword evidence="3" id="KW-0378">Hydrolase</keyword>
<dbReference type="SUPFAM" id="SSF55166">
    <property type="entry name" value="Hedgehog/DD-peptidase"/>
    <property type="match status" value="1"/>
</dbReference>
<dbReference type="AlphaFoldDB" id="A0A4R2R097"/>